<dbReference type="SUPFAM" id="SSF48034">
    <property type="entry name" value="Guanido kinase N-terminal domain"/>
    <property type="match status" value="1"/>
</dbReference>
<dbReference type="AlphaFoldDB" id="A0A811UF30"/>
<evidence type="ECO:0000256" key="4">
    <source>
        <dbReference type="ARBA" id="ARBA00022741"/>
    </source>
</evidence>
<name>A0A811UF30_CERCA</name>
<dbReference type="FunFam" id="1.10.135.10:FF:000003">
    <property type="entry name" value="Three-domain arginine kinase"/>
    <property type="match status" value="1"/>
</dbReference>
<evidence type="ECO:0000256" key="2">
    <source>
        <dbReference type="ARBA" id="ARBA00012230"/>
    </source>
</evidence>
<evidence type="ECO:0000256" key="8">
    <source>
        <dbReference type="PROSITE-ProRule" id="PRU00843"/>
    </source>
</evidence>
<evidence type="ECO:0000259" key="12">
    <source>
        <dbReference type="PROSITE" id="PS51510"/>
    </source>
</evidence>
<evidence type="ECO:0000256" key="5">
    <source>
        <dbReference type="ARBA" id="ARBA00022777"/>
    </source>
</evidence>
<dbReference type="PANTHER" id="PTHR11547:SF38">
    <property type="entry name" value="ARGININE KINASE 1-RELATED"/>
    <property type="match status" value="1"/>
</dbReference>
<reference evidence="13" key="1">
    <citation type="submission" date="2020-11" db="EMBL/GenBank/DDBJ databases">
        <authorList>
            <person name="Whitehead M."/>
        </authorList>
    </citation>
    <scope>NUCLEOTIDE SEQUENCE</scope>
    <source>
        <strain evidence="13">EGII</strain>
    </source>
</reference>
<evidence type="ECO:0000313" key="13">
    <source>
        <dbReference type="EMBL" id="CAD6996125.1"/>
    </source>
</evidence>
<dbReference type="InterPro" id="IPR014746">
    <property type="entry name" value="Gln_synth/guanido_kin_cat_dom"/>
</dbReference>
<evidence type="ECO:0000256" key="1">
    <source>
        <dbReference type="ARBA" id="ARBA00006798"/>
    </source>
</evidence>
<dbReference type="InterPro" id="IPR022413">
    <property type="entry name" value="ATP-guanido_PTrfase_N"/>
</dbReference>
<dbReference type="Gene3D" id="1.10.135.10">
    <property type="entry name" value="ATP:guanido phosphotransferase, N-terminal domain"/>
    <property type="match status" value="1"/>
</dbReference>
<evidence type="ECO:0000259" key="11">
    <source>
        <dbReference type="PROSITE" id="PS51509"/>
    </source>
</evidence>
<feature type="domain" description="Phosphagen kinase C-terminal" evidence="12">
    <location>
        <begin position="222"/>
        <end position="459"/>
    </location>
</feature>
<evidence type="ECO:0000313" key="14">
    <source>
        <dbReference type="Proteomes" id="UP000606786"/>
    </source>
</evidence>
<dbReference type="PRINTS" id="PR02028">
    <property type="entry name" value="CMYCBINDINGP"/>
</dbReference>
<feature type="binding site" evidence="8">
    <location>
        <begin position="383"/>
        <end position="387"/>
    </location>
    <ligand>
        <name>ATP</name>
        <dbReference type="ChEBI" id="CHEBI:30616"/>
    </ligand>
</feature>
<keyword evidence="5 8" id="KW-0418">Kinase</keyword>
<keyword evidence="14" id="KW-1185">Reference proteome</keyword>
<dbReference type="GO" id="GO:0046314">
    <property type="term" value="P:phosphocreatine biosynthetic process"/>
    <property type="evidence" value="ECO:0007669"/>
    <property type="project" value="InterPro"/>
</dbReference>
<evidence type="ECO:0000256" key="3">
    <source>
        <dbReference type="ARBA" id="ARBA00022679"/>
    </source>
</evidence>
<feature type="binding site" evidence="8">
    <location>
        <position position="288"/>
    </location>
    <ligand>
        <name>ATP</name>
        <dbReference type="ChEBI" id="CHEBI:30616"/>
    </ligand>
</feature>
<dbReference type="InterPro" id="IPR036802">
    <property type="entry name" value="ATP-guanido_PTrfase_N_sf"/>
</dbReference>
<feature type="binding site" evidence="8">
    <location>
        <begin position="225"/>
        <end position="229"/>
    </location>
    <ligand>
        <name>ATP</name>
        <dbReference type="ChEBI" id="CHEBI:30616"/>
    </ligand>
</feature>
<comment type="caution">
    <text evidence="13">The sequence shown here is derived from an EMBL/GenBank/DDBJ whole genome shotgun (WGS) entry which is preliminary data.</text>
</comment>
<dbReference type="PANTHER" id="PTHR11547">
    <property type="entry name" value="ARGININE OR CREATINE KINASE"/>
    <property type="match status" value="1"/>
</dbReference>
<dbReference type="EC" id="2.7.3.3" evidence="2"/>
<evidence type="ECO:0000256" key="7">
    <source>
        <dbReference type="PROSITE-ProRule" id="PRU00842"/>
    </source>
</evidence>
<dbReference type="InterPro" id="IPR022415">
    <property type="entry name" value="ATP-guanido_PTrfase_AS"/>
</dbReference>
<dbReference type="SUPFAM" id="SSF55931">
    <property type="entry name" value="Glutamine synthetase/guanido kinase"/>
    <property type="match status" value="1"/>
</dbReference>
<protein>
    <recommendedName>
        <fullName evidence="2">arginine kinase</fullName>
        <ecNumber evidence="2">2.7.3.3</ecNumber>
    </recommendedName>
</protein>
<feature type="coiled-coil region" evidence="10">
    <location>
        <begin position="69"/>
        <end position="110"/>
    </location>
</feature>
<dbReference type="PROSITE" id="PS51509">
    <property type="entry name" value="PHOSPHAGEN_KINASE_N"/>
    <property type="match status" value="1"/>
</dbReference>
<comment type="similarity">
    <text evidence="1 7 9">Belongs to the ATP:guanido phosphotransferase family.</text>
</comment>
<evidence type="ECO:0000256" key="10">
    <source>
        <dbReference type="SAM" id="Coils"/>
    </source>
</evidence>
<dbReference type="GO" id="GO:0005615">
    <property type="term" value="C:extracellular space"/>
    <property type="evidence" value="ECO:0007669"/>
    <property type="project" value="TreeGrafter"/>
</dbReference>
<accession>A0A811UF30</accession>
<evidence type="ECO:0000256" key="6">
    <source>
        <dbReference type="ARBA" id="ARBA00022840"/>
    </source>
</evidence>
<dbReference type="InterPro" id="IPR022414">
    <property type="entry name" value="ATP-guanido_PTrfase_cat"/>
</dbReference>
<evidence type="ECO:0000256" key="9">
    <source>
        <dbReference type="RuleBase" id="RU000505"/>
    </source>
</evidence>
<proteinExistence type="inferred from homology"/>
<keyword evidence="6 8" id="KW-0067">ATP-binding</keyword>
<feature type="binding site" evidence="8">
    <location>
        <position position="332"/>
    </location>
    <ligand>
        <name>ATP</name>
        <dbReference type="ChEBI" id="CHEBI:30616"/>
    </ligand>
</feature>
<dbReference type="FunFam" id="3.30.590.10:FF:000014">
    <property type="entry name" value="arginine kinase"/>
    <property type="match status" value="1"/>
</dbReference>
<dbReference type="PROSITE" id="PS00112">
    <property type="entry name" value="PHOSPHAGEN_KINASE"/>
    <property type="match status" value="1"/>
</dbReference>
<organism evidence="13 14">
    <name type="scientific">Ceratitis capitata</name>
    <name type="common">Mediterranean fruit fly</name>
    <name type="synonym">Tephritis capitata</name>
    <dbReference type="NCBI Taxonomy" id="7213"/>
    <lineage>
        <taxon>Eukaryota</taxon>
        <taxon>Metazoa</taxon>
        <taxon>Ecdysozoa</taxon>
        <taxon>Arthropoda</taxon>
        <taxon>Hexapoda</taxon>
        <taxon>Insecta</taxon>
        <taxon>Pterygota</taxon>
        <taxon>Neoptera</taxon>
        <taxon>Endopterygota</taxon>
        <taxon>Diptera</taxon>
        <taxon>Brachycera</taxon>
        <taxon>Muscomorpha</taxon>
        <taxon>Tephritoidea</taxon>
        <taxon>Tephritidae</taxon>
        <taxon>Ceratitis</taxon>
        <taxon>Ceratitis</taxon>
    </lineage>
</organism>
<dbReference type="Proteomes" id="UP000606786">
    <property type="component" value="Unassembled WGS sequence"/>
</dbReference>
<dbReference type="Pfam" id="PF00217">
    <property type="entry name" value="ATP-gua_Ptrans"/>
    <property type="match status" value="1"/>
</dbReference>
<feature type="binding site" evidence="8">
    <location>
        <begin position="412"/>
        <end position="417"/>
    </location>
    <ligand>
        <name>ATP</name>
        <dbReference type="ChEBI" id="CHEBI:30616"/>
    </ligand>
</feature>
<keyword evidence="10" id="KW-0175">Coiled coil</keyword>
<dbReference type="PROSITE" id="PS51510">
    <property type="entry name" value="PHOSPHAGEN_KINASE_C"/>
    <property type="match status" value="1"/>
</dbReference>
<keyword evidence="4 8" id="KW-0547">Nucleotide-binding</keyword>
<dbReference type="Pfam" id="PF02807">
    <property type="entry name" value="ATP-gua_PtransN"/>
    <property type="match status" value="1"/>
</dbReference>
<dbReference type="GO" id="GO:0004111">
    <property type="term" value="F:creatine kinase activity"/>
    <property type="evidence" value="ECO:0007669"/>
    <property type="project" value="InterPro"/>
</dbReference>
<keyword evidence="3 8" id="KW-0808">Transferase</keyword>
<dbReference type="Gene3D" id="3.30.590.10">
    <property type="entry name" value="Glutamine synthetase/guanido kinase, catalytic domain"/>
    <property type="match status" value="1"/>
</dbReference>
<dbReference type="EMBL" id="CAJHJT010000001">
    <property type="protein sequence ID" value="CAD6996125.1"/>
    <property type="molecule type" value="Genomic_DNA"/>
</dbReference>
<feature type="domain" description="Phosphagen kinase N-terminal" evidence="11">
    <location>
        <begin position="107"/>
        <end position="192"/>
    </location>
</feature>
<dbReference type="GO" id="GO:0005524">
    <property type="term" value="F:ATP binding"/>
    <property type="evidence" value="ECO:0007669"/>
    <property type="project" value="UniProtKB-UniRule"/>
</dbReference>
<gene>
    <name evidence="13" type="ORF">CCAP1982_LOCUS4819</name>
</gene>
<dbReference type="InterPro" id="IPR000749">
    <property type="entry name" value="ATP-guanido_PTrfase"/>
</dbReference>
<sequence length="466" mass="53500">MSIIRIVLLFFPQIESKRVQYRKYLERAGVIDALSKALIKLYEEQNKPDDAIRFVRKFMCESCPDDDQFDMMKSDLEEANKTIARLEQELERLRSQIKKTPEEIAELLEDGFKSLTEDEEFNNSLLRKYLTREVLDEYMMTTTAPPTEANLFDCIQSGTTHHDSSCGVYAADADSYDVFTKLFDPIIRDYHGQLENESDVLQKDNDWGNVDEIENLDPERKYILSARIRIARNLDGYPFFPKLREKQYIEIEEKVRGAAEALDGELTGAYYTMGDIEPDIQREMVARHILFKRGDEFLTTAGCYRFWPTGRGIFHNPAETFLIWVNEEDHLRIISMAKCGDLGDVYNRLVTGVTELEKSLKFARHPRYGNITACPTNLGTTLRASVHIRLPLLSMREEKLKAMAEELNLQIRGTGGEHTQIEDGVMDISNRRRLGFTEFELVKSLQEGIVALISAEEEIEAGGGDD</sequence>
<dbReference type="OrthoDB" id="430219at2759"/>
<dbReference type="GO" id="GO:0004054">
    <property type="term" value="F:arginine kinase activity"/>
    <property type="evidence" value="ECO:0007669"/>
    <property type="project" value="UniProtKB-EC"/>
</dbReference>